<evidence type="ECO:0000313" key="1">
    <source>
        <dbReference type="EMBL" id="QTR45140.1"/>
    </source>
</evidence>
<gene>
    <name evidence="1" type="ORF">J9253_14160</name>
</gene>
<protein>
    <recommendedName>
        <fullName evidence="3">Transposase DDE domain-containing protein</fullName>
    </recommendedName>
</protein>
<dbReference type="RefSeq" id="WP_210221568.1">
    <property type="nucleotide sequence ID" value="NZ_CP072801.1"/>
</dbReference>
<accession>A0ABX7WNW2</accession>
<keyword evidence="2" id="KW-1185">Reference proteome</keyword>
<evidence type="ECO:0008006" key="3">
    <source>
        <dbReference type="Google" id="ProtNLM"/>
    </source>
</evidence>
<organism evidence="1 2">
    <name type="scientific">Thiothrix litoralis</name>
    <dbReference type="NCBI Taxonomy" id="2891210"/>
    <lineage>
        <taxon>Bacteria</taxon>
        <taxon>Pseudomonadati</taxon>
        <taxon>Pseudomonadota</taxon>
        <taxon>Gammaproteobacteria</taxon>
        <taxon>Thiotrichales</taxon>
        <taxon>Thiotrichaceae</taxon>
        <taxon>Thiothrix</taxon>
    </lineage>
</organism>
<evidence type="ECO:0000313" key="2">
    <source>
        <dbReference type="Proteomes" id="UP000672039"/>
    </source>
</evidence>
<sequence>MREVIARQLRLGHADIGRLTFNPRSRDAHHTYLGLCAALLSKVEETVADLPLSLLDSRSGNDLQRWLGYGWHQVDLVRRRVLDGETIPHGDKIFSLFEDYSEWLSKGKAGVPVELGLNVCVMESADGFILHHQVMQHCPDSEIAVTMVKQAKALFPSLSACSFDKGFHSPANQRELAELLDRVVLPKKGRWSQADTARETDPAFVQARRQHSAVESGINALEVHGLDYCPDRGLERFKRYVALAVVGRNLQKVGAILQARALEALQKDERRRQRQAA</sequence>
<proteinExistence type="predicted"/>
<dbReference type="EMBL" id="CP072801">
    <property type="protein sequence ID" value="QTR45140.1"/>
    <property type="molecule type" value="Genomic_DNA"/>
</dbReference>
<name>A0ABX7WNW2_9GAMM</name>
<dbReference type="Proteomes" id="UP000672039">
    <property type="component" value="Chromosome"/>
</dbReference>
<reference evidence="1 2" key="1">
    <citation type="submission" date="2021-04" db="EMBL/GenBank/DDBJ databases">
        <title>Genomics, taxonomy and metabolism of representatives of sulfur bacteria of the genus Thiothrix: Thiothrix fructosivorans QT, Thiothrix unzii A1T and three new species, Thiothrix subterranea sp. nov., Thiothrix litoralis sp. nov. and 'Candidatus Thiothrix anitrata' sp. nov.</title>
        <authorList>
            <person name="Ravin N.V."/>
            <person name="Smolyakov D."/>
            <person name="Rudenko T.S."/>
            <person name="Mardanov A.V."/>
            <person name="Beletsky A.V."/>
            <person name="Markov N.D."/>
            <person name="Fomenkov A.I."/>
            <person name="Roberts R.J."/>
            <person name="Karnachuk O.V."/>
            <person name="Novikov A."/>
            <person name="Grabovich M.Y."/>
        </authorList>
    </citation>
    <scope>NUCLEOTIDE SEQUENCE [LARGE SCALE GENOMIC DNA]</scope>
    <source>
        <strain evidence="1 2">AS</strain>
    </source>
</reference>